<accession>A0ACC0A9I9</accession>
<reference evidence="2" key="1">
    <citation type="journal article" date="2023" name="Nat. Plants">
        <title>Single-cell RNA sequencing provides a high-resolution roadmap for understanding the multicellular compartmentation of specialized metabolism.</title>
        <authorList>
            <person name="Sun S."/>
            <person name="Shen X."/>
            <person name="Li Y."/>
            <person name="Li Y."/>
            <person name="Wang S."/>
            <person name="Li R."/>
            <person name="Zhang H."/>
            <person name="Shen G."/>
            <person name="Guo B."/>
            <person name="Wei J."/>
            <person name="Xu J."/>
            <person name="St-Pierre B."/>
            <person name="Chen S."/>
            <person name="Sun C."/>
        </authorList>
    </citation>
    <scope>NUCLEOTIDE SEQUENCE [LARGE SCALE GENOMIC DNA]</scope>
</reference>
<evidence type="ECO:0000313" key="2">
    <source>
        <dbReference type="Proteomes" id="UP001060085"/>
    </source>
</evidence>
<dbReference type="Proteomes" id="UP001060085">
    <property type="component" value="Linkage Group LG06"/>
</dbReference>
<proteinExistence type="predicted"/>
<dbReference type="EMBL" id="CM044706">
    <property type="protein sequence ID" value="KAI5657431.1"/>
    <property type="molecule type" value="Genomic_DNA"/>
</dbReference>
<name>A0ACC0A9I9_CATRO</name>
<organism evidence="1 2">
    <name type="scientific">Catharanthus roseus</name>
    <name type="common">Madagascar periwinkle</name>
    <name type="synonym">Vinca rosea</name>
    <dbReference type="NCBI Taxonomy" id="4058"/>
    <lineage>
        <taxon>Eukaryota</taxon>
        <taxon>Viridiplantae</taxon>
        <taxon>Streptophyta</taxon>
        <taxon>Embryophyta</taxon>
        <taxon>Tracheophyta</taxon>
        <taxon>Spermatophyta</taxon>
        <taxon>Magnoliopsida</taxon>
        <taxon>eudicotyledons</taxon>
        <taxon>Gunneridae</taxon>
        <taxon>Pentapetalae</taxon>
        <taxon>asterids</taxon>
        <taxon>lamiids</taxon>
        <taxon>Gentianales</taxon>
        <taxon>Apocynaceae</taxon>
        <taxon>Rauvolfioideae</taxon>
        <taxon>Vinceae</taxon>
        <taxon>Catharanthinae</taxon>
        <taxon>Catharanthus</taxon>
    </lineage>
</organism>
<sequence>MSFENYHVIELVGEGSFGKVYKGRRKFTGQTVAMKFIPKHGKSEKDIHNLRQEIEILRKLKHENIIGMLDSFESPQEFCVVTEFAQGELFEILEDDKCLPEEQVQAIAKQLVRALHYLHSNRIIHRDMKPQNILISSGSIIKLCDFGFARAMSTNTVVLRSIKGTPLYMAPELVREQPYNHTADLWSLGVILYELFVGQPPFYTNSVYALIRHIIKDPVKYPDNMSPNFKGFLKGLLNKVPQNRLTWPALLEHPFVKETLDDMDSQGPAAARLHDAGLKNHGKIQIPTGLTAASPKSKAFSIKFFNSCKLLINGLLNGKNHSPDTAQDGHVRGLQPDASCKNANAFTVDISAREEFPGFSSPADAVKSGCEELDRLENNSRTIKGAKKIGEDNKALSVLLTPIKNWCNESRHSSRDQDNIILNQSLRILSNIVAAGAITSSRVSEEILSELLSFTSTTVKLKSSDSNELIPKSFSIIKRLLDNSDGSVGSSYFKNWKTLLELYSQVVRSLDEASGRVLYESTACITVMLSLVAQALKAFATTSAPTPLSGPPILYETLKQILDHTKTSGLADILCLSLATSGTSLKSGSSNFLRAACEVCRAIWSLIDVFEVFSLKENSRPFPLSAVRQRPTLCLEISSNHGTVSPLPDSAKIVDGVTKAFLRSQAMQVSVYYCLHQRFEATLNAGVQLLLRCCLNTGAIASILCGLPSSLPVTTVVSGGGDNTIISQIFSVLSFCASSIKETQGGEAVDSKSRLTELCILVQHSCLLVAAVAQCLKLSGRNSALFMLTSSSKKQLSRLSLLAHHLSSDERIQSCFPPSRASAMLALASILSLETGVSVETTVSEIAVPLIPRTATICDHLKGPSNEENTAKFGATSGNLSYWHGLRDGCVGLLDARLKWGGPLAVQQLCASGIPQLLTDLLSNKASDSSCQRSECSDDHIGLSPIGVVWTVSSICQCLTGGASVFRQILLRPEHIKSFSELISATHLKLVRCWNGPGGGKDGVKDLINVVVDLLAFPLVAVQNAPGLPVATASVNSGFLLNVGSPGGRVCAEDKDIVKAIEANIGKYIQHLEVSVPGIILQCLEHMELKDVAKPVAFLAKMASHRPLAVQLLKAGLLDPSRVRRLLCNPCPREVILDVLMIISDLARMDKAFYEHINGADIWSILKEFLTHEDANLRAKACSAIGNMCRHSSYFYSLLAKHNIISLLIDRCADSDKRTRKFACFAIGNAAYHNDLLYEELRRSIPQLANVLLSAEEDKTKANAAGALSNLVRNSDRLCEDIVSKGAMQALLKLVADCAMVALNPTRRDAITESPLKIALFSLAKMCAHPPCRNFLRSSELFSVIKRLRQSPESTISNYASVIVNKAAET</sequence>
<gene>
    <name evidence="1" type="ORF">M9H77_26224</name>
</gene>
<evidence type="ECO:0000313" key="1">
    <source>
        <dbReference type="EMBL" id="KAI5657431.1"/>
    </source>
</evidence>
<comment type="caution">
    <text evidence="1">The sequence shown here is derived from an EMBL/GenBank/DDBJ whole genome shotgun (WGS) entry which is preliminary data.</text>
</comment>
<protein>
    <submittedName>
        <fullName evidence="1">Uncharacterized protein</fullName>
    </submittedName>
</protein>
<keyword evidence="2" id="KW-1185">Reference proteome</keyword>